<keyword evidence="2" id="KW-1185">Reference proteome</keyword>
<dbReference type="SUPFAM" id="SSF56112">
    <property type="entry name" value="Protein kinase-like (PK-like)"/>
    <property type="match status" value="1"/>
</dbReference>
<evidence type="ECO:0008006" key="3">
    <source>
        <dbReference type="Google" id="ProtNLM"/>
    </source>
</evidence>
<name>A0A2G7FT34_9EURO</name>
<evidence type="ECO:0000313" key="1">
    <source>
        <dbReference type="EMBL" id="PIG83706.1"/>
    </source>
</evidence>
<reference evidence="1 2" key="1">
    <citation type="submission" date="2017-05" db="EMBL/GenBank/DDBJ databases">
        <title>Genome sequence for an aflatoxigenic pathogen of Argentinian peanut, Aspergillus arachidicola.</title>
        <authorList>
            <person name="Moore G."/>
            <person name="Beltz S.B."/>
            <person name="Mack B.M."/>
        </authorList>
    </citation>
    <scope>NUCLEOTIDE SEQUENCE [LARGE SCALE GENOMIC DNA]</scope>
    <source>
        <strain evidence="1 2">CBS 117610</strain>
    </source>
</reference>
<accession>A0A2G7FT34</accession>
<proteinExistence type="predicted"/>
<dbReference type="STRING" id="656916.A0A2G7FT34"/>
<evidence type="ECO:0000313" key="2">
    <source>
        <dbReference type="Proteomes" id="UP000231358"/>
    </source>
</evidence>
<sequence>MTLELLEGKNLFDPVDCVHGQYVLPLALAQYIGYLGPPPLEIIQKSPLFQTYFDSKGNWISESPIPKSSLEELVTTIPPGEEKDQFLRFIRKILTWDPEKRVTSIEVVPDEWLTRPVEDFM</sequence>
<dbReference type="InterPro" id="IPR011009">
    <property type="entry name" value="Kinase-like_dom_sf"/>
</dbReference>
<dbReference type="AlphaFoldDB" id="A0A2G7FT34"/>
<dbReference type="EMBL" id="NEXV01000427">
    <property type="protein sequence ID" value="PIG83706.1"/>
    <property type="molecule type" value="Genomic_DNA"/>
</dbReference>
<comment type="caution">
    <text evidence="1">The sequence shown here is derived from an EMBL/GenBank/DDBJ whole genome shotgun (WGS) entry which is preliminary data.</text>
</comment>
<gene>
    <name evidence="1" type="ORF">AARAC_011782</name>
</gene>
<dbReference type="Gene3D" id="1.10.510.10">
    <property type="entry name" value="Transferase(Phosphotransferase) domain 1"/>
    <property type="match status" value="1"/>
</dbReference>
<organism evidence="1 2">
    <name type="scientific">Aspergillus arachidicola</name>
    <dbReference type="NCBI Taxonomy" id="656916"/>
    <lineage>
        <taxon>Eukaryota</taxon>
        <taxon>Fungi</taxon>
        <taxon>Dikarya</taxon>
        <taxon>Ascomycota</taxon>
        <taxon>Pezizomycotina</taxon>
        <taxon>Eurotiomycetes</taxon>
        <taxon>Eurotiomycetidae</taxon>
        <taxon>Eurotiales</taxon>
        <taxon>Aspergillaceae</taxon>
        <taxon>Aspergillus</taxon>
        <taxon>Aspergillus subgen. Circumdati</taxon>
    </lineage>
</organism>
<dbReference type="Proteomes" id="UP000231358">
    <property type="component" value="Unassembled WGS sequence"/>
</dbReference>
<protein>
    <recommendedName>
        <fullName evidence="3">Protein kinase domain-containing protein</fullName>
    </recommendedName>
</protein>